<dbReference type="PANTHER" id="PTHR37813">
    <property type="entry name" value="FELS-2 PROPHAGE PROTEIN"/>
    <property type="match status" value="1"/>
</dbReference>
<evidence type="ECO:0000259" key="3">
    <source>
        <dbReference type="Pfam" id="PF10145"/>
    </source>
</evidence>
<evidence type="ECO:0000313" key="5">
    <source>
        <dbReference type="Proteomes" id="UP000222460"/>
    </source>
</evidence>
<comment type="caution">
    <text evidence="4">The sequence shown here is derived from an EMBL/GenBank/DDBJ whole genome shotgun (WGS) entry which is preliminary data.</text>
</comment>
<dbReference type="RefSeq" id="WP_098964706.1">
    <property type="nucleotide sequence ID" value="NZ_PDKZ01000002.1"/>
</dbReference>
<accession>A0A2C5W5E1</accession>
<protein>
    <submittedName>
        <fullName evidence="4">Phage tail tape measure protein</fullName>
    </submittedName>
</protein>
<reference evidence="5" key="1">
    <citation type="submission" date="2017-10" db="EMBL/GenBank/DDBJ databases">
        <title>FDA dAtabase for Regulatory Grade micrObial Sequences (FDA-ARGOS): Supporting development and validation of Infectious Disease Dx tests.</title>
        <authorList>
            <person name="Goldberg B."/>
            <person name="Campos J."/>
            <person name="Tallon L."/>
            <person name="Sadzewicz L."/>
            <person name="Ott S."/>
            <person name="Zhao X."/>
            <person name="Nagaraj S."/>
            <person name="Vavikolanu K."/>
            <person name="Aluvathingal J."/>
            <person name="Nadendla S."/>
            <person name="Geyer C."/>
            <person name="Sichtig H."/>
        </authorList>
    </citation>
    <scope>NUCLEOTIDE SEQUENCE [LARGE SCALE GENOMIC DNA]</scope>
    <source>
        <strain evidence="5">FDAARGOS_376</strain>
    </source>
</reference>
<gene>
    <name evidence="4" type="ORF">CRX57_06130</name>
</gene>
<feature type="domain" description="Phage tail tape measure protein" evidence="3">
    <location>
        <begin position="171"/>
        <end position="374"/>
    </location>
</feature>
<name>A0A2C5W5E1_PSEPU</name>
<dbReference type="EMBL" id="PDKZ01000002">
    <property type="protein sequence ID" value="PHH39763.1"/>
    <property type="molecule type" value="Genomic_DNA"/>
</dbReference>
<keyword evidence="1" id="KW-1188">Viral release from host cell</keyword>
<dbReference type="PANTHER" id="PTHR37813:SF1">
    <property type="entry name" value="FELS-2 PROPHAGE PROTEIN"/>
    <property type="match status" value="1"/>
</dbReference>
<feature type="region of interest" description="Disordered" evidence="2">
    <location>
        <begin position="559"/>
        <end position="587"/>
    </location>
</feature>
<organism evidence="4 5">
    <name type="scientific">Pseudomonas putida</name>
    <name type="common">Arthrobacter siderocapsulatus</name>
    <dbReference type="NCBI Taxonomy" id="303"/>
    <lineage>
        <taxon>Bacteria</taxon>
        <taxon>Pseudomonadati</taxon>
        <taxon>Pseudomonadota</taxon>
        <taxon>Gammaproteobacteria</taxon>
        <taxon>Pseudomonadales</taxon>
        <taxon>Pseudomonadaceae</taxon>
        <taxon>Pseudomonas</taxon>
    </lineage>
</organism>
<evidence type="ECO:0000256" key="1">
    <source>
        <dbReference type="ARBA" id="ARBA00022612"/>
    </source>
</evidence>
<proteinExistence type="predicted"/>
<dbReference type="Proteomes" id="UP000222460">
    <property type="component" value="Unassembled WGS sequence"/>
</dbReference>
<dbReference type="InterPro" id="IPR010090">
    <property type="entry name" value="Phage_tape_meas"/>
</dbReference>
<dbReference type="AlphaFoldDB" id="A0A2C5W5E1"/>
<evidence type="ECO:0000313" key="4">
    <source>
        <dbReference type="EMBL" id="PHH39763.1"/>
    </source>
</evidence>
<sequence length="870" mass="90541">MAKNLALGFVIGGAVDPTVGKAFKDVESKIKHLDTVGSKARVLQNTIGDTMRLREEWRKAHAAGAAGADKLLSKYEKNLDLLKKQGVEVGRLSKAYATMGRVAAGAELKALGHRQLDEGRQGMKSTLGQAGALTAAVAIPTKVSADYGAIIRDIAIKANIANTPEETQLSKTVIDTSRDTGMARNQVAEVVNALVGAGMELDKALSYAPTAAKFAVGQGSEGTETAKMINALGQNAKITDPKVMQQALEAIAYQGQAGSFEAVDMAKWFPELLAGMGKLGITGMDSVSQLGAMLQVQMKTAGGSDEAANNLKNWMEKIGSGETVKAYEKAGIDYKGSMQTGLQNGKSTLESSFALAQKYIEATDPKRAAEMAKAVAGISKESDPEKAKGMMKSLEEALRTGDLFADMQVKAALTAYMQNKDLYEQLKKDSANATGILDKNLAERRQTSAQKWSEMAQSMDDAMRSIGDAIRPVTDAVADGITNVSRQLAGLSDESPRLVTAIGTAVAGLVALKGAVSAFKMGKGLMNIGRGTLMGNPNIPQKVIVTNLSAMGGGLDAGDFDTGRDGKKGKGGKGGGKEVITRGGGGGPSVGSVVKGTAVVAIAEAGYKAWDTYQNAETQDEKAEGYGQAAGGLAGTLAGAAAGAAIGSAIPIIGTMVGGLIGGYLGYMGGDALGGFAGKELFGTPDELKKVPDAGPLMMVNAGQSIPPVMGDIARSFAPVPVVKDMVQPQPKMLPLLTGAAPVPQATLDSPKPLPAPMQALPAQVPKSPVSKPLLPEREPTAALGDVTRALNQTASPAVPAMLAPPVAAKPQSSKVEQRFDIQAPLHVTVQGDVKDPAQLARELQPYIDQQWRQSTQQLQNRSLFDEPHV</sequence>
<evidence type="ECO:0000256" key="2">
    <source>
        <dbReference type="SAM" id="MobiDB-lite"/>
    </source>
</evidence>
<dbReference type="NCBIfam" id="TIGR01760">
    <property type="entry name" value="tape_meas_TP901"/>
    <property type="match status" value="1"/>
</dbReference>
<dbReference type="Pfam" id="PF10145">
    <property type="entry name" value="PhageMin_Tail"/>
    <property type="match status" value="1"/>
</dbReference>